<dbReference type="GO" id="GO:0005912">
    <property type="term" value="C:adherens junction"/>
    <property type="evidence" value="ECO:0007669"/>
    <property type="project" value="TreeGrafter"/>
</dbReference>
<evidence type="ECO:0000256" key="6">
    <source>
        <dbReference type="ARBA" id="ARBA00022723"/>
    </source>
</evidence>
<evidence type="ECO:0000256" key="3">
    <source>
        <dbReference type="ARBA" id="ARBA00022475"/>
    </source>
</evidence>
<evidence type="ECO:0000256" key="12">
    <source>
        <dbReference type="ARBA" id="ARBA00023136"/>
    </source>
</evidence>
<keyword evidence="9 14" id="KW-0106">Calcium</keyword>
<dbReference type="PROSITE" id="PS00232">
    <property type="entry name" value="CADHERIN_1"/>
    <property type="match status" value="1"/>
</dbReference>
<comment type="function">
    <text evidence="16">Cadherins are calcium-dependent cell adhesion proteins.</text>
</comment>
<dbReference type="InterPro" id="IPR020894">
    <property type="entry name" value="Cadherin_CS"/>
</dbReference>
<keyword evidence="7 19" id="KW-0732">Signal</keyword>
<dbReference type="Gene3D" id="2.60.40.60">
    <property type="entry name" value="Cadherins"/>
    <property type="match status" value="5"/>
</dbReference>
<evidence type="ECO:0000256" key="8">
    <source>
        <dbReference type="ARBA" id="ARBA00022737"/>
    </source>
</evidence>
<feature type="compositionally biased region" description="Low complexity" evidence="17">
    <location>
        <begin position="776"/>
        <end position="790"/>
    </location>
</feature>
<dbReference type="Pfam" id="PF01049">
    <property type="entry name" value="CADH_Y-type_LIR"/>
    <property type="match status" value="1"/>
</dbReference>
<dbReference type="GO" id="GO:0045296">
    <property type="term" value="F:cadherin binding"/>
    <property type="evidence" value="ECO:0007669"/>
    <property type="project" value="TreeGrafter"/>
</dbReference>
<dbReference type="CDD" id="cd11304">
    <property type="entry name" value="Cadherin_repeat"/>
    <property type="match status" value="3"/>
</dbReference>
<dbReference type="FunFam" id="2.60.40.60:FF:000095">
    <property type="entry name" value="Cadherin 13"/>
    <property type="match status" value="1"/>
</dbReference>
<evidence type="ECO:0000256" key="14">
    <source>
        <dbReference type="PROSITE-ProRule" id="PRU00043"/>
    </source>
</evidence>
<dbReference type="GO" id="GO:0005509">
    <property type="term" value="F:calcium ion binding"/>
    <property type="evidence" value="ECO:0007669"/>
    <property type="project" value="UniProtKB-UniRule"/>
</dbReference>
<feature type="domain" description="Cadherin" evidence="20">
    <location>
        <begin position="404"/>
        <end position="511"/>
    </location>
</feature>
<dbReference type="FunFam" id="2.60.40.60:FF:000011">
    <property type="entry name" value="Cadherin 1"/>
    <property type="match status" value="1"/>
</dbReference>
<evidence type="ECO:0000256" key="19">
    <source>
        <dbReference type="SAM" id="SignalP"/>
    </source>
</evidence>
<dbReference type="FunFam" id="2.60.40.60:FF:000019">
    <property type="entry name" value="Cadherin 2"/>
    <property type="match status" value="1"/>
</dbReference>
<evidence type="ECO:0000256" key="4">
    <source>
        <dbReference type="ARBA" id="ARBA00022490"/>
    </source>
</evidence>
<dbReference type="GO" id="GO:0044331">
    <property type="term" value="P:cell-cell adhesion mediated by cadherin"/>
    <property type="evidence" value="ECO:0007669"/>
    <property type="project" value="TreeGrafter"/>
</dbReference>
<dbReference type="GO" id="GO:0016342">
    <property type="term" value="C:catenin complex"/>
    <property type="evidence" value="ECO:0007669"/>
    <property type="project" value="TreeGrafter"/>
</dbReference>
<dbReference type="GO" id="GO:0008013">
    <property type="term" value="F:beta-catenin binding"/>
    <property type="evidence" value="ECO:0007669"/>
    <property type="project" value="TreeGrafter"/>
</dbReference>
<dbReference type="GO" id="GO:0007156">
    <property type="term" value="P:homophilic cell adhesion via plasma membrane adhesion molecules"/>
    <property type="evidence" value="ECO:0007669"/>
    <property type="project" value="InterPro"/>
</dbReference>
<feature type="domain" description="Cadherin" evidence="20">
    <location>
        <begin position="168"/>
        <end position="281"/>
    </location>
</feature>
<proteinExistence type="predicted"/>
<keyword evidence="4" id="KW-0963">Cytoplasm</keyword>
<comment type="subcellular location">
    <subcellularLocation>
        <location evidence="1 15">Cell membrane</location>
        <topology evidence="1 15">Single-pass type I membrane protein</topology>
    </subcellularLocation>
    <subcellularLocation>
        <location evidence="2">Cytoplasm</location>
    </subcellularLocation>
</comment>
<dbReference type="Pfam" id="PF00028">
    <property type="entry name" value="Cadherin"/>
    <property type="match status" value="4"/>
</dbReference>
<dbReference type="GO" id="GO:0034332">
    <property type="term" value="P:adherens junction organization"/>
    <property type="evidence" value="ECO:0007669"/>
    <property type="project" value="TreeGrafter"/>
</dbReference>
<evidence type="ECO:0000313" key="21">
    <source>
        <dbReference type="Proteomes" id="UP001318040"/>
    </source>
</evidence>
<keyword evidence="8" id="KW-0677">Repeat</keyword>
<keyword evidence="13" id="KW-0325">Glycoprotein</keyword>
<feature type="region of interest" description="Disordered" evidence="17">
    <location>
        <begin position="705"/>
        <end position="818"/>
    </location>
</feature>
<evidence type="ECO:0000256" key="13">
    <source>
        <dbReference type="ARBA" id="ARBA00023180"/>
    </source>
</evidence>
<evidence type="ECO:0000256" key="1">
    <source>
        <dbReference type="ARBA" id="ARBA00004251"/>
    </source>
</evidence>
<feature type="chain" id="PRO_5042465121" evidence="19">
    <location>
        <begin position="19"/>
        <end position="818"/>
    </location>
</feature>
<dbReference type="GO" id="GO:0005737">
    <property type="term" value="C:cytoplasm"/>
    <property type="evidence" value="ECO:0007669"/>
    <property type="project" value="UniProtKB-SubCell"/>
</dbReference>
<keyword evidence="3" id="KW-1003">Cell membrane</keyword>
<dbReference type="SMART" id="SM00112">
    <property type="entry name" value="CA"/>
    <property type="match status" value="5"/>
</dbReference>
<evidence type="ECO:0000256" key="17">
    <source>
        <dbReference type="SAM" id="MobiDB-lite"/>
    </source>
</evidence>
<dbReference type="InterPro" id="IPR000233">
    <property type="entry name" value="Cadherin_Y-type_LIR"/>
</dbReference>
<keyword evidence="21" id="KW-1185">Reference proteome</keyword>
<dbReference type="GO" id="GO:0016477">
    <property type="term" value="P:cell migration"/>
    <property type="evidence" value="ECO:0007669"/>
    <property type="project" value="TreeGrafter"/>
</dbReference>
<feature type="transmembrane region" description="Helical" evidence="18">
    <location>
        <begin position="634"/>
        <end position="658"/>
    </location>
</feature>
<evidence type="ECO:0000256" key="18">
    <source>
        <dbReference type="SAM" id="Phobius"/>
    </source>
</evidence>
<dbReference type="InterPro" id="IPR015919">
    <property type="entry name" value="Cadherin-like_sf"/>
</dbReference>
<keyword evidence="5 15" id="KW-0812">Transmembrane</keyword>
<protein>
    <submittedName>
        <fullName evidence="22">Cadherin-15-like</fullName>
    </submittedName>
</protein>
<dbReference type="PRINTS" id="PR00205">
    <property type="entry name" value="CADHERIN"/>
</dbReference>
<dbReference type="PROSITE" id="PS50268">
    <property type="entry name" value="CADHERIN_2"/>
    <property type="match status" value="5"/>
</dbReference>
<evidence type="ECO:0000256" key="7">
    <source>
        <dbReference type="ARBA" id="ARBA00022729"/>
    </source>
</evidence>
<evidence type="ECO:0000256" key="10">
    <source>
        <dbReference type="ARBA" id="ARBA00022889"/>
    </source>
</evidence>
<feature type="signal peptide" evidence="19">
    <location>
        <begin position="1"/>
        <end position="18"/>
    </location>
</feature>
<gene>
    <name evidence="22" type="primary">LOC116945729</name>
</gene>
<keyword evidence="10 15" id="KW-0130">Cell adhesion</keyword>
<feature type="domain" description="Cadherin" evidence="20">
    <location>
        <begin position="59"/>
        <end position="167"/>
    </location>
</feature>
<dbReference type="GO" id="GO:0000902">
    <property type="term" value="P:cell morphogenesis"/>
    <property type="evidence" value="ECO:0007669"/>
    <property type="project" value="TreeGrafter"/>
</dbReference>
<dbReference type="GO" id="GO:0007043">
    <property type="term" value="P:cell-cell junction assembly"/>
    <property type="evidence" value="ECO:0007669"/>
    <property type="project" value="TreeGrafter"/>
</dbReference>
<evidence type="ECO:0000256" key="15">
    <source>
        <dbReference type="RuleBase" id="RU003318"/>
    </source>
</evidence>
<dbReference type="GO" id="GO:0016339">
    <property type="term" value="P:calcium-dependent cell-cell adhesion via plasma membrane cell adhesion molecules"/>
    <property type="evidence" value="ECO:0007669"/>
    <property type="project" value="TreeGrafter"/>
</dbReference>
<dbReference type="FunFam" id="2.60.40.60:FF:000022">
    <property type="entry name" value="Cadherin 2"/>
    <property type="match status" value="1"/>
</dbReference>
<evidence type="ECO:0000256" key="11">
    <source>
        <dbReference type="ARBA" id="ARBA00022989"/>
    </source>
</evidence>
<evidence type="ECO:0000256" key="5">
    <source>
        <dbReference type="ARBA" id="ARBA00022692"/>
    </source>
</evidence>
<dbReference type="RefSeq" id="XP_032816124.1">
    <property type="nucleotide sequence ID" value="XM_032960233.1"/>
</dbReference>
<evidence type="ECO:0000259" key="20">
    <source>
        <dbReference type="PROSITE" id="PS50268"/>
    </source>
</evidence>
<organism evidence="21 22">
    <name type="scientific">Petromyzon marinus</name>
    <name type="common">Sea lamprey</name>
    <dbReference type="NCBI Taxonomy" id="7757"/>
    <lineage>
        <taxon>Eukaryota</taxon>
        <taxon>Metazoa</taxon>
        <taxon>Chordata</taxon>
        <taxon>Craniata</taxon>
        <taxon>Vertebrata</taxon>
        <taxon>Cyclostomata</taxon>
        <taxon>Hyperoartia</taxon>
        <taxon>Petromyzontiformes</taxon>
        <taxon>Petromyzontidae</taxon>
        <taxon>Petromyzon</taxon>
    </lineage>
</organism>
<feature type="domain" description="Cadherin" evidence="20">
    <location>
        <begin position="534"/>
        <end position="628"/>
    </location>
</feature>
<dbReference type="PANTHER" id="PTHR24027:SF300">
    <property type="entry name" value="CADHERIN-15"/>
    <property type="match status" value="1"/>
</dbReference>
<keyword evidence="6" id="KW-0479">Metal-binding</keyword>
<dbReference type="InterPro" id="IPR039808">
    <property type="entry name" value="Cadherin"/>
</dbReference>
<evidence type="ECO:0000256" key="9">
    <source>
        <dbReference type="ARBA" id="ARBA00022837"/>
    </source>
</evidence>
<name>A0AAJ7WZP3_PETMA</name>
<dbReference type="InterPro" id="IPR027397">
    <property type="entry name" value="Catenin-bd_sf"/>
</dbReference>
<dbReference type="PANTHER" id="PTHR24027">
    <property type="entry name" value="CADHERIN-23"/>
    <property type="match status" value="1"/>
</dbReference>
<keyword evidence="11 18" id="KW-1133">Transmembrane helix</keyword>
<evidence type="ECO:0000256" key="2">
    <source>
        <dbReference type="ARBA" id="ARBA00004496"/>
    </source>
</evidence>
<reference evidence="22" key="1">
    <citation type="submission" date="2025-08" db="UniProtKB">
        <authorList>
            <consortium name="RefSeq"/>
        </authorList>
    </citation>
    <scope>IDENTIFICATION</scope>
    <source>
        <tissue evidence="22">Sperm</tissue>
    </source>
</reference>
<dbReference type="InterPro" id="IPR002126">
    <property type="entry name" value="Cadherin-like_dom"/>
</dbReference>
<sequence>MLPSVCVLLAFVAGQGFALKAGASDEWLQSGVDGWWLRYSQDVVVAATSVNGGGRVKRAWVIPPISVGENLPQRSLPKFLVQIKSDKQANTTIIYSVKGVGVDLPPTGVFRIDKVSGNIYLEKPLDREERPQFRIKAYALDAAGKSVEEAVDLDIIVVDMNDNRPVFNSSVFVGHVKENSEPGALVMRVGALDADDPNTDNGDLRFSILDQSPEQPEASMFSIDPHTGDIRTVTVGLDREAVASYNLTLQVSDMAGGPAGLVTTATAVVHVDDVNDNGPRFTQSSFMAVVGEGDVGRAAVLTVRDEDVPGTPAWLALYRITAGDPGGLFTVDTDPETNAGILTITQPLDYETSTRYVLTVTAENQAPLETAGAVGDQEEGAAGGASAATVTVYVQDRNEAPAFPESPRRVALGEHTRRGDAVARYAVTDPDHIANQKITYTVAWDPAGWLDVDVDTGDITAKRDLDKMSGFLEGGVYSAVIMAEDDGIPPHTATGTLHVTLLEQNDFAPALSPLAGALCHERGKGEGLLLQGWDADLAPQAAPFHFGFHPDFPEFADNFTITPVNGTHALLQLRVEQVREGDYELPLVLSDSGSPALANSPTLNLTVCTCDAFGDCVVKAFIVGGPAMGLSTPAILAIIFSIIALLLLVLCIFIVDGLRDRLPLGKSRLFGASDDDIRDNILNYNEQGGGEEDQDAFDVDQLRNPDAVAPDAPMPGKPRQRKDTPTTAPQPQYPRRAPSDPSDMEDFINQSLDTADRDPTAPPYDSYLLYDYEGEGSTAGSLSSLQSSSTNGDQDYDHLSDWGPRFNKLADMYSGGQD</sequence>
<dbReference type="SUPFAM" id="SSF49313">
    <property type="entry name" value="Cadherin-like"/>
    <property type="match status" value="5"/>
</dbReference>
<evidence type="ECO:0000313" key="22">
    <source>
        <dbReference type="RefSeq" id="XP_032816124.1"/>
    </source>
</evidence>
<keyword evidence="12 18" id="KW-0472">Membrane</keyword>
<dbReference type="KEGG" id="pmrn:116945729"/>
<accession>A0AAJ7WZP3</accession>
<dbReference type="FunFam" id="4.10.900.10:FF:000001">
    <property type="entry name" value="Cadherin 2"/>
    <property type="match status" value="1"/>
</dbReference>
<dbReference type="Proteomes" id="UP001318040">
    <property type="component" value="Chromosome 25"/>
</dbReference>
<evidence type="ECO:0000256" key="16">
    <source>
        <dbReference type="RuleBase" id="RU004357"/>
    </source>
</evidence>
<feature type="domain" description="Cadherin" evidence="20">
    <location>
        <begin position="282"/>
        <end position="403"/>
    </location>
</feature>
<dbReference type="AlphaFoldDB" id="A0AAJ7WZP3"/>
<dbReference type="Gene3D" id="4.10.900.10">
    <property type="entry name" value="TCF3-CBD (Catenin binding domain)"/>
    <property type="match status" value="1"/>
</dbReference>